<dbReference type="InterPro" id="IPR050627">
    <property type="entry name" value="Nitroreductase/BluB"/>
</dbReference>
<dbReference type="RefSeq" id="WP_080039454.1">
    <property type="nucleotide sequence ID" value="NZ_CP017717.1"/>
</dbReference>
<proteinExistence type="predicted"/>
<organism evidence="2 3">
    <name type="scientific">[Actinomadura] parvosata subsp. kistnae</name>
    <dbReference type="NCBI Taxonomy" id="1909395"/>
    <lineage>
        <taxon>Bacteria</taxon>
        <taxon>Bacillati</taxon>
        <taxon>Actinomycetota</taxon>
        <taxon>Actinomycetes</taxon>
        <taxon>Streptosporangiales</taxon>
        <taxon>Streptosporangiaceae</taxon>
        <taxon>Nonomuraea</taxon>
    </lineage>
</organism>
<evidence type="ECO:0000313" key="3">
    <source>
        <dbReference type="Proteomes" id="UP000190797"/>
    </source>
</evidence>
<dbReference type="EMBL" id="CP017717">
    <property type="protein sequence ID" value="AQZ63275.1"/>
    <property type="molecule type" value="Genomic_DNA"/>
</dbReference>
<dbReference type="InterPro" id="IPR000415">
    <property type="entry name" value="Nitroreductase-like"/>
</dbReference>
<evidence type="ECO:0000256" key="1">
    <source>
        <dbReference type="SAM" id="MobiDB-lite"/>
    </source>
</evidence>
<dbReference type="PANTHER" id="PTHR23026">
    <property type="entry name" value="NADPH NITROREDUCTASE"/>
    <property type="match status" value="1"/>
</dbReference>
<dbReference type="STRING" id="1909395.BKM31_19020"/>
<evidence type="ECO:0008006" key="4">
    <source>
        <dbReference type="Google" id="ProtNLM"/>
    </source>
</evidence>
<reference evidence="3" key="1">
    <citation type="journal article" date="2017" name="Med. Chem. Commun.">
        <title>Nonomuraea sp. ATCC 55076 harbours the largest actinomycete chromosome to date and the kistamicin biosynthetic gene cluster.</title>
        <authorList>
            <person name="Nazari B."/>
            <person name="Forneris C.C."/>
            <person name="Gibson M.I."/>
            <person name="Moon K."/>
            <person name="Schramma K.R."/>
            <person name="Seyedsayamdost M.R."/>
        </authorList>
    </citation>
    <scope>NUCLEOTIDE SEQUENCE [LARGE SCALE GENOMIC DNA]</scope>
    <source>
        <strain evidence="3">ATCC 55076</strain>
    </source>
</reference>
<accession>A0A1U9ZZA4</accession>
<name>A0A1U9ZZA4_9ACTN</name>
<dbReference type="Gene3D" id="3.40.109.10">
    <property type="entry name" value="NADH Oxidase"/>
    <property type="match status" value="1"/>
</dbReference>
<dbReference type="PANTHER" id="PTHR23026:SF123">
    <property type="entry name" value="NAD(P)H NITROREDUCTASE RV3131-RELATED"/>
    <property type="match status" value="1"/>
</dbReference>
<protein>
    <recommendedName>
        <fullName evidence="4">Nitroreductase domain-containing protein</fullName>
    </recommendedName>
</protein>
<dbReference type="Proteomes" id="UP000190797">
    <property type="component" value="Chromosome"/>
</dbReference>
<sequence>MTIPAPAVSLAIRRLLLAAGQAPSILNTQPWRFQVRDGQIIDLLADWDRWLPVSDPRGRSLHVSCGAALYNLRIAARAAGRQPTVRLLPDLDHAPEVLARLDLSERERATAEARRLYELIPQRRTSRVPFDERPLPPRAMTDLRTAASAERARLLFLDQRSATDLLDYAAIAQDRLAGDAAYLAELAAWSTGEGVPAYVRGPQASGDVDPVRDFGHRTGRARFEPHPRLAVLTTAGDEPIDWLRAGQALQHVLLVAAGHSLSASFLNQPLDLRDMRHRTDPRHRRGHPQMIMRLGHGPAVPRAPRRPVTELLA</sequence>
<dbReference type="OrthoDB" id="8156917at2"/>
<gene>
    <name evidence="2" type="ORF">BKM31_19020</name>
</gene>
<keyword evidence="3" id="KW-1185">Reference proteome</keyword>
<dbReference type="GO" id="GO:0016491">
    <property type="term" value="F:oxidoreductase activity"/>
    <property type="evidence" value="ECO:0007669"/>
    <property type="project" value="InterPro"/>
</dbReference>
<dbReference type="KEGG" id="noa:BKM31_19020"/>
<dbReference type="AlphaFoldDB" id="A0A1U9ZZA4"/>
<feature type="region of interest" description="Disordered" evidence="1">
    <location>
        <begin position="278"/>
        <end position="313"/>
    </location>
</feature>
<dbReference type="SUPFAM" id="SSF55469">
    <property type="entry name" value="FMN-dependent nitroreductase-like"/>
    <property type="match status" value="2"/>
</dbReference>
<evidence type="ECO:0000313" key="2">
    <source>
        <dbReference type="EMBL" id="AQZ63275.1"/>
    </source>
</evidence>
<dbReference type="NCBIfam" id="NF047509">
    <property type="entry name" value="Rv3131_FMN_oxido"/>
    <property type="match status" value="1"/>
</dbReference>